<dbReference type="GO" id="GO:0006031">
    <property type="term" value="P:chitin biosynthetic process"/>
    <property type="evidence" value="ECO:0007669"/>
    <property type="project" value="TreeGrafter"/>
</dbReference>
<feature type="transmembrane region" description="Helical" evidence="14">
    <location>
        <begin position="571"/>
        <end position="590"/>
    </location>
</feature>
<evidence type="ECO:0000256" key="11">
    <source>
        <dbReference type="ARBA" id="ARBA00046329"/>
    </source>
</evidence>
<feature type="transmembrane region" description="Helical" evidence="14">
    <location>
        <begin position="227"/>
        <end position="251"/>
    </location>
</feature>
<comment type="similarity">
    <text evidence="11">Belongs to the chitin synthase family. Class IV subfamily.</text>
</comment>
<keyword evidence="6 14" id="KW-0812">Transmembrane</keyword>
<evidence type="ECO:0000256" key="9">
    <source>
        <dbReference type="ARBA" id="ARBA00023136"/>
    </source>
</evidence>
<feature type="transmembrane region" description="Helical" evidence="14">
    <location>
        <begin position="291"/>
        <end position="310"/>
    </location>
</feature>
<dbReference type="GO" id="GO:0004100">
    <property type="term" value="F:chitin synthase activity"/>
    <property type="evidence" value="ECO:0007669"/>
    <property type="project" value="UniProtKB-EC"/>
</dbReference>
<feature type="transmembrane region" description="Helical" evidence="14">
    <location>
        <begin position="1427"/>
        <end position="1445"/>
    </location>
</feature>
<accession>A0A085NQD7</accession>
<dbReference type="InterPro" id="IPR055120">
    <property type="entry name" value="Chs-1/2_IV_N"/>
</dbReference>
<proteinExistence type="inferred from homology"/>
<feature type="compositionally biased region" description="Polar residues" evidence="13">
    <location>
        <begin position="1652"/>
        <end position="1663"/>
    </location>
</feature>
<keyword evidence="9 14" id="KW-0472">Membrane</keyword>
<dbReference type="CDD" id="cd04190">
    <property type="entry name" value="Chitin_synth_C"/>
    <property type="match status" value="1"/>
</dbReference>
<evidence type="ECO:0000313" key="16">
    <source>
        <dbReference type="EMBL" id="KFD54809.1"/>
    </source>
</evidence>
<evidence type="ECO:0000256" key="2">
    <source>
        <dbReference type="ARBA" id="ARBA00012543"/>
    </source>
</evidence>
<dbReference type="Pfam" id="PF23000">
    <property type="entry name" value="ChitinSynthase_IV_N"/>
    <property type="match status" value="1"/>
</dbReference>
<gene>
    <name evidence="16" type="ORF">M513_04243</name>
    <name evidence="17" type="ORF">M514_04243</name>
</gene>
<feature type="region of interest" description="Disordered" evidence="13">
    <location>
        <begin position="1267"/>
        <end position="1297"/>
    </location>
</feature>
<keyword evidence="7 14" id="KW-1133">Transmembrane helix</keyword>
<dbReference type="Proteomes" id="UP000030764">
    <property type="component" value="Unassembled WGS sequence"/>
</dbReference>
<evidence type="ECO:0000256" key="14">
    <source>
        <dbReference type="SAM" id="Phobius"/>
    </source>
</evidence>
<feature type="transmembrane region" description="Helical" evidence="14">
    <location>
        <begin position="514"/>
        <end position="534"/>
    </location>
</feature>
<evidence type="ECO:0000259" key="15">
    <source>
        <dbReference type="Pfam" id="PF23000"/>
    </source>
</evidence>
<name>A0A085NQD7_9BILA</name>
<feature type="transmembrane region" description="Helical" evidence="14">
    <location>
        <begin position="1116"/>
        <end position="1133"/>
    </location>
</feature>
<reference evidence="17 18" key="1">
    <citation type="journal article" date="2014" name="Nat. Genet.">
        <title>Genome and transcriptome of the porcine whipworm Trichuris suis.</title>
        <authorList>
            <person name="Jex A.R."/>
            <person name="Nejsum P."/>
            <person name="Schwarz E.M."/>
            <person name="Hu L."/>
            <person name="Young N.D."/>
            <person name="Hall R.S."/>
            <person name="Korhonen P.K."/>
            <person name="Liao S."/>
            <person name="Thamsborg S."/>
            <person name="Xia J."/>
            <person name="Xu P."/>
            <person name="Wang S."/>
            <person name="Scheerlinck J.P."/>
            <person name="Hofmann A."/>
            <person name="Sternberg P.W."/>
            <person name="Wang J."/>
            <person name="Gasser R.B."/>
        </authorList>
    </citation>
    <scope>NUCLEOTIDE SEQUENCE [LARGE SCALE GENOMIC DNA]</scope>
    <source>
        <strain evidence="17">DCEP-RM93F</strain>
        <strain evidence="16">DCEP-RM93M</strain>
    </source>
</reference>
<comment type="catalytic activity">
    <reaction evidence="12">
        <text>[(1-&gt;4)-N-acetyl-beta-D-glucosaminyl](n) + UDP-N-acetyl-alpha-D-glucosamine = [(1-&gt;4)-N-acetyl-beta-D-glucosaminyl](n+1) + UDP + H(+)</text>
        <dbReference type="Rhea" id="RHEA:16637"/>
        <dbReference type="Rhea" id="RHEA-COMP:9593"/>
        <dbReference type="Rhea" id="RHEA-COMP:9595"/>
        <dbReference type="ChEBI" id="CHEBI:15378"/>
        <dbReference type="ChEBI" id="CHEBI:17029"/>
        <dbReference type="ChEBI" id="CHEBI:57705"/>
        <dbReference type="ChEBI" id="CHEBI:58223"/>
        <dbReference type="EC" id="2.4.1.16"/>
    </reaction>
</comment>
<evidence type="ECO:0000313" key="18">
    <source>
        <dbReference type="Proteomes" id="UP000030764"/>
    </source>
</evidence>
<evidence type="ECO:0000256" key="6">
    <source>
        <dbReference type="ARBA" id="ARBA00022692"/>
    </source>
</evidence>
<dbReference type="EMBL" id="KL363204">
    <property type="protein sequence ID" value="KFD54809.1"/>
    <property type="molecule type" value="Genomic_DNA"/>
</dbReference>
<evidence type="ECO:0000256" key="7">
    <source>
        <dbReference type="ARBA" id="ARBA00022989"/>
    </source>
</evidence>
<evidence type="ECO:0000256" key="13">
    <source>
        <dbReference type="SAM" id="MobiDB-lite"/>
    </source>
</evidence>
<dbReference type="EC" id="2.4.1.16" evidence="2"/>
<feature type="transmembrane region" description="Helical" evidence="14">
    <location>
        <begin position="1021"/>
        <end position="1044"/>
    </location>
</feature>
<evidence type="ECO:0000256" key="5">
    <source>
        <dbReference type="ARBA" id="ARBA00022679"/>
    </source>
</evidence>
<feature type="transmembrane region" description="Helical" evidence="14">
    <location>
        <begin position="354"/>
        <end position="375"/>
    </location>
</feature>
<feature type="transmembrane region" description="Helical" evidence="14">
    <location>
        <begin position="1086"/>
        <end position="1104"/>
    </location>
</feature>
<dbReference type="Pfam" id="PF03142">
    <property type="entry name" value="Chitin_synth_2"/>
    <property type="match status" value="1"/>
</dbReference>
<protein>
    <recommendedName>
        <fullName evidence="2">chitin synthase</fullName>
        <ecNumber evidence="2">2.4.1.16</ecNumber>
    </recommendedName>
</protein>
<dbReference type="Proteomes" id="UP000030758">
    <property type="component" value="Unassembled WGS sequence"/>
</dbReference>
<feature type="region of interest" description="Disordered" evidence="13">
    <location>
        <begin position="1316"/>
        <end position="1357"/>
    </location>
</feature>
<dbReference type="GO" id="GO:0005886">
    <property type="term" value="C:plasma membrane"/>
    <property type="evidence" value="ECO:0007669"/>
    <property type="project" value="UniProtKB-SubCell"/>
</dbReference>
<feature type="compositionally biased region" description="Polar residues" evidence="13">
    <location>
        <begin position="1267"/>
        <end position="1281"/>
    </location>
</feature>
<feature type="transmembrane region" description="Helical" evidence="14">
    <location>
        <begin position="263"/>
        <end position="285"/>
    </location>
</feature>
<feature type="transmembrane region" description="Helical" evidence="14">
    <location>
        <begin position="1486"/>
        <end position="1507"/>
    </location>
</feature>
<keyword evidence="18" id="KW-1185">Reference proteome</keyword>
<feature type="transmembrane region" description="Helical" evidence="14">
    <location>
        <begin position="166"/>
        <end position="190"/>
    </location>
</feature>
<feature type="compositionally biased region" description="Polar residues" evidence="13">
    <location>
        <begin position="1329"/>
        <end position="1350"/>
    </location>
</feature>
<feature type="transmembrane region" description="Helical" evidence="14">
    <location>
        <begin position="330"/>
        <end position="348"/>
    </location>
</feature>
<feature type="transmembrane region" description="Helical" evidence="14">
    <location>
        <begin position="425"/>
        <end position="445"/>
    </location>
</feature>
<dbReference type="InterPro" id="IPR029044">
    <property type="entry name" value="Nucleotide-diphossugar_trans"/>
</dbReference>
<keyword evidence="3" id="KW-1003">Cell membrane</keyword>
<sequence length="1693" mass="192577">MATFSTGDEQDPDSMSADLRRSASVSNLVAAAVEAVGFEHVQQPLDTGCLQRPASLPQLAVGEDAKPNFGLSSVTDIFKRKPMAKLPYGNKRAGWSSSSLARGLDVKRKSAHLPKWYPYELSSNRISVISARSRPGERWNVFRAIPRDQDVFESRWIIFGSQLLKVLVYAILFCIVLGCATLSKLILLLMTSHLRKDLKYVPCKLYGANVFVPQDERFLPPNAVTPFYWSLWIAICVPDVLTFVRCIRIVCFKSTPYPSISDLLIAFFIESAQMIGMCLLIFSVLPQLDSIRGAMLLSALAIVPSLVHMLSNIRRSIGDTDSSRARRITVVMTNATAFLLQTSALYTWTMLDSSLTVCWLMRPALLLLVILFNIFQKRGIYMCALVLTSLRWWENYVNTASPGAGTAILAQLRCRLQQTRYKTHILLSVWRCALSLFCMLIIGGATHRLRVIADLGSTLYSTDANSTKAQVDVSGESFDEIPRTVFTLCLWLVLSSFVCYYTARFACKVKMERFSYAIPVVAVLPVTIIFLLGISERRKHQPCSFATYLTDKFFWNFDYGDVMSGLIKKRFAWLWIFWFLGYLWIVSHIFTEHIRRLNKTDTLFVMPMYLGCFVDQSLALNRRRQSPVRIKTEELDNDEYYDTASMASNGSEWSMANSLTSLSMANCGADRITKIHVCATVWHENHAEMTQMLKSLFRLDEDQSARRSAQKYLKVVDPDYYELECHIFFDDAWEYNEQLNCRVPNHYVEQLVSVIDSAASAVHKTTLSLKPPIKFQTPYGGRLVWSMPGDNKLFVHLKDRTKLRNKKRWSQVMYMYYLLGHRIMELISDVNRKQLLADNTFLLTIDGDSKFSPAAVQKLVDLMKKNSCLGAACGRIHPIGKGIMVWYQKFEYAIAHWFQKAAEHVFGCVLCAPGCFSLFRASALMDDNVVNKYTKVPLEARHFVQYDQGEDRWLSTLLLKQGYRIEYAAAADAKTYAPEGFNEFFNQRRRWVPSSLANTLDLLADHKRAVKNNDSISHIYILYQMIVILFSLLGPSIIFTMMVFAQVASFRVDSWYLLWTNLLPVVCFCTVCFLCSSKTQLRFAKVLSVAYALVMMAVIVGTGIQLTTEGPSSPVSMYVISLAALFCIAALLHPREFKNLFYGAIFFLMIPSTYVIMSLYALINLNVINWGTREALEGATGVVSQPWYQKWLRKFGIAQHAVGAEELQANGSPWLKNLGHSCKDDRFYLVGSQLERLDRKLELLENRLDEVRSRRLLHLSTTMLAMQSHSSTQPENGSLTQHAEKEFTSDKPAMADDMDDKSRLVSVSEMNPIDMNKYKSKQKPMRSASEPSLSDTFSSLHNSTGSSGDSATDALLNRRPRGRVLNASELPKWMTLPYLKEGTNEVLDETETRFWNTFIEDYMKPITRTPAEERAVGLALRQLRNSVALGVLMANSLLILVIYLLQINKELLSIRWNPAQNYTVIKWEPSLTKYITVQEPLKLEPIGFTIILFLSLILVVQVVGMLLHRWQTVQHVLASTTLSFFQKRSFSMKEGEMLEQNAVAIAKRLQRLGDDFVRGEEQNGRRKVVLNLENARKHNRKPKRLDTAFRRRFFNFNPEKHHMKLKGIFTLNRQRRVDSETAKRIAAEELGRRRDALLRSTSPSSGPALVSSRLQSTAKSFGSPSMGMDSRAMSFIDEFDAMFKVQSNSQSKS</sequence>
<dbReference type="PANTHER" id="PTHR22914">
    <property type="entry name" value="CHITIN SYNTHASE"/>
    <property type="match status" value="1"/>
</dbReference>
<keyword evidence="5" id="KW-0808">Transferase</keyword>
<evidence type="ECO:0000313" key="17">
    <source>
        <dbReference type="EMBL" id="KFD71683.1"/>
    </source>
</evidence>
<evidence type="ECO:0000256" key="1">
    <source>
        <dbReference type="ARBA" id="ARBA00004651"/>
    </source>
</evidence>
<evidence type="ECO:0000256" key="3">
    <source>
        <dbReference type="ARBA" id="ARBA00022475"/>
    </source>
</evidence>
<dbReference type="FunFam" id="3.90.550.10:FF:000139">
    <property type="entry name" value="Chitin synthase 8"/>
    <property type="match status" value="1"/>
</dbReference>
<dbReference type="PANTHER" id="PTHR22914:SF12">
    <property type="entry name" value="CHITIN SYNTHASE CHS-1"/>
    <property type="match status" value="1"/>
</dbReference>
<dbReference type="EMBL" id="KL367481">
    <property type="protein sequence ID" value="KFD71683.1"/>
    <property type="molecule type" value="Genomic_DNA"/>
</dbReference>
<feature type="region of interest" description="Disordered" evidence="13">
    <location>
        <begin position="1637"/>
        <end position="1666"/>
    </location>
</feature>
<feature type="transmembrane region" description="Helical" evidence="14">
    <location>
        <begin position="1056"/>
        <end position="1074"/>
    </location>
</feature>
<keyword evidence="10" id="KW-0325">Glycoprotein</keyword>
<evidence type="ECO:0000256" key="4">
    <source>
        <dbReference type="ARBA" id="ARBA00022676"/>
    </source>
</evidence>
<comment type="subcellular location">
    <subcellularLocation>
        <location evidence="1">Cell membrane</location>
        <topology evidence="1">Multi-pass membrane protein</topology>
    </subcellularLocation>
</comment>
<feature type="domain" description="Chitin synthase chs-1/2 N-terminal putative transporter" evidence="15">
    <location>
        <begin position="154"/>
        <end position="576"/>
    </location>
</feature>
<dbReference type="Gene3D" id="3.90.550.10">
    <property type="entry name" value="Spore Coat Polysaccharide Biosynthesis Protein SpsA, Chain A"/>
    <property type="match status" value="1"/>
</dbReference>
<dbReference type="InterPro" id="IPR004835">
    <property type="entry name" value="Chitin_synth"/>
</dbReference>
<evidence type="ECO:0000256" key="10">
    <source>
        <dbReference type="ARBA" id="ARBA00023180"/>
    </source>
</evidence>
<keyword evidence="8" id="KW-0175">Coiled coil</keyword>
<evidence type="ECO:0000256" key="12">
    <source>
        <dbReference type="ARBA" id="ARBA00048014"/>
    </source>
</evidence>
<feature type="transmembrane region" description="Helical" evidence="14">
    <location>
        <begin position="1140"/>
        <end position="1163"/>
    </location>
</feature>
<evidence type="ECO:0000256" key="8">
    <source>
        <dbReference type="ARBA" id="ARBA00023054"/>
    </source>
</evidence>
<organism evidence="17">
    <name type="scientific">Trichuris suis</name>
    <name type="common">pig whipworm</name>
    <dbReference type="NCBI Taxonomy" id="68888"/>
    <lineage>
        <taxon>Eukaryota</taxon>
        <taxon>Metazoa</taxon>
        <taxon>Ecdysozoa</taxon>
        <taxon>Nematoda</taxon>
        <taxon>Enoplea</taxon>
        <taxon>Dorylaimia</taxon>
        <taxon>Trichinellida</taxon>
        <taxon>Trichuridae</taxon>
        <taxon>Trichuris</taxon>
    </lineage>
</organism>
<feature type="transmembrane region" description="Helical" evidence="14">
    <location>
        <begin position="484"/>
        <end position="502"/>
    </location>
</feature>
<keyword evidence="4" id="KW-0328">Glycosyltransferase</keyword>
<dbReference type="SUPFAM" id="SSF53448">
    <property type="entry name" value="Nucleotide-diphospho-sugar transferases"/>
    <property type="match status" value="1"/>
</dbReference>